<feature type="region of interest" description="Disordered" evidence="1">
    <location>
        <begin position="70"/>
        <end position="92"/>
    </location>
</feature>
<accession>A0A0E0Q2V7</accession>
<name>A0A0E0Q2V7_ORYRU</name>
<feature type="compositionally biased region" description="Pro residues" evidence="1">
    <location>
        <begin position="13"/>
        <end position="23"/>
    </location>
</feature>
<keyword evidence="3" id="KW-1185">Reference proteome</keyword>
<proteinExistence type="predicted"/>
<dbReference type="Proteomes" id="UP000008022">
    <property type="component" value="Unassembled WGS sequence"/>
</dbReference>
<evidence type="ECO:0000313" key="3">
    <source>
        <dbReference type="Proteomes" id="UP000008022"/>
    </source>
</evidence>
<reference evidence="3" key="1">
    <citation type="submission" date="2013-06" db="EMBL/GenBank/DDBJ databases">
        <authorList>
            <person name="Zhao Q."/>
        </authorList>
    </citation>
    <scope>NUCLEOTIDE SEQUENCE</scope>
    <source>
        <strain evidence="3">cv. W1943</strain>
    </source>
</reference>
<dbReference type="EnsemblPlants" id="ORUFI06G30000.1">
    <property type="protein sequence ID" value="ORUFI06G30000.1"/>
    <property type="gene ID" value="ORUFI06G30000"/>
</dbReference>
<sequence>MAVANQDFQGPVSSPPPSPPPRVAPSDTTRSAYSSTTVTMHGSRRSTQRNVFLQLMEAERDATINLEATSGGRDSIVEAGSKSRRALKAQLD</sequence>
<protein>
    <submittedName>
        <fullName evidence="2">Uncharacterized protein</fullName>
    </submittedName>
</protein>
<feature type="compositionally biased region" description="Polar residues" evidence="1">
    <location>
        <begin position="27"/>
        <end position="40"/>
    </location>
</feature>
<evidence type="ECO:0000313" key="2">
    <source>
        <dbReference type="EnsemblPlants" id="ORUFI06G30000.1"/>
    </source>
</evidence>
<feature type="compositionally biased region" description="Basic residues" evidence="1">
    <location>
        <begin position="82"/>
        <end position="92"/>
    </location>
</feature>
<dbReference type="HOGENOM" id="CLU_2417136_0_0_1"/>
<evidence type="ECO:0000256" key="1">
    <source>
        <dbReference type="SAM" id="MobiDB-lite"/>
    </source>
</evidence>
<reference evidence="2" key="2">
    <citation type="submission" date="2015-06" db="UniProtKB">
        <authorList>
            <consortium name="EnsemblPlants"/>
        </authorList>
    </citation>
    <scope>IDENTIFICATION</scope>
</reference>
<dbReference type="AlphaFoldDB" id="A0A0E0Q2V7"/>
<feature type="region of interest" description="Disordered" evidence="1">
    <location>
        <begin position="1"/>
        <end position="46"/>
    </location>
</feature>
<organism evidence="2 3">
    <name type="scientific">Oryza rufipogon</name>
    <name type="common">Brownbeard rice</name>
    <name type="synonym">Asian wild rice</name>
    <dbReference type="NCBI Taxonomy" id="4529"/>
    <lineage>
        <taxon>Eukaryota</taxon>
        <taxon>Viridiplantae</taxon>
        <taxon>Streptophyta</taxon>
        <taxon>Embryophyta</taxon>
        <taxon>Tracheophyta</taxon>
        <taxon>Spermatophyta</taxon>
        <taxon>Magnoliopsida</taxon>
        <taxon>Liliopsida</taxon>
        <taxon>Poales</taxon>
        <taxon>Poaceae</taxon>
        <taxon>BOP clade</taxon>
        <taxon>Oryzoideae</taxon>
        <taxon>Oryzeae</taxon>
        <taxon>Oryzinae</taxon>
        <taxon>Oryza</taxon>
    </lineage>
</organism>
<dbReference type="Gramene" id="ORUFI06G30000.1">
    <property type="protein sequence ID" value="ORUFI06G30000.1"/>
    <property type="gene ID" value="ORUFI06G30000"/>
</dbReference>